<gene>
    <name evidence="2" type="ORF">BDV36DRAFT_299097</name>
</gene>
<reference evidence="2 3" key="1">
    <citation type="submission" date="2019-04" db="EMBL/GenBank/DDBJ databases">
        <authorList>
            <consortium name="DOE Joint Genome Institute"/>
            <person name="Mondo S."/>
            <person name="Kjaerbolling I."/>
            <person name="Vesth T."/>
            <person name="Frisvad J.C."/>
            <person name="Nybo J.L."/>
            <person name="Theobald S."/>
            <person name="Kildgaard S."/>
            <person name="Isbrandt T."/>
            <person name="Kuo A."/>
            <person name="Sato A."/>
            <person name="Lyhne E.K."/>
            <person name="Kogle M.E."/>
            <person name="Wiebenga A."/>
            <person name="Kun R.S."/>
            <person name="Lubbers R.J."/>
            <person name="Makela M.R."/>
            <person name="Barry K."/>
            <person name="Chovatia M."/>
            <person name="Clum A."/>
            <person name="Daum C."/>
            <person name="Haridas S."/>
            <person name="He G."/>
            <person name="LaButti K."/>
            <person name="Lipzen A."/>
            <person name="Riley R."/>
            <person name="Salamov A."/>
            <person name="Simmons B.A."/>
            <person name="Magnuson J.K."/>
            <person name="Henrissat B."/>
            <person name="Mortensen U.H."/>
            <person name="Larsen T.O."/>
            <person name="Devries R.P."/>
            <person name="Grigoriev I.V."/>
            <person name="Machida M."/>
            <person name="Baker S.E."/>
            <person name="Andersen M.R."/>
            <person name="Cantor M.N."/>
            <person name="Hua S.X."/>
        </authorList>
    </citation>
    <scope>NUCLEOTIDE SEQUENCE [LARGE SCALE GENOMIC DNA]</scope>
    <source>
        <strain evidence="2 3">CBS 117616</strain>
    </source>
</reference>
<feature type="region of interest" description="Disordered" evidence="1">
    <location>
        <begin position="77"/>
        <end position="102"/>
    </location>
</feature>
<evidence type="ECO:0000256" key="1">
    <source>
        <dbReference type="SAM" id="MobiDB-lite"/>
    </source>
</evidence>
<organism evidence="2 3">
    <name type="scientific">Aspergillus pseudocaelatus</name>
    <dbReference type="NCBI Taxonomy" id="1825620"/>
    <lineage>
        <taxon>Eukaryota</taxon>
        <taxon>Fungi</taxon>
        <taxon>Dikarya</taxon>
        <taxon>Ascomycota</taxon>
        <taxon>Pezizomycotina</taxon>
        <taxon>Eurotiomycetes</taxon>
        <taxon>Eurotiomycetidae</taxon>
        <taxon>Eurotiales</taxon>
        <taxon>Aspergillaceae</taxon>
        <taxon>Aspergillus</taxon>
        <taxon>Aspergillus subgen. Circumdati</taxon>
    </lineage>
</organism>
<evidence type="ECO:0000313" key="3">
    <source>
        <dbReference type="Proteomes" id="UP000325395"/>
    </source>
</evidence>
<accession>A0ABQ6WCP9</accession>
<dbReference type="Proteomes" id="UP000325395">
    <property type="component" value="Unassembled WGS sequence"/>
</dbReference>
<sequence length="102" mass="11553">MSYMSELAEDLFTKVVSWQPDAQTMERISEALPELLKAFALKVGHTAPSQMHRDIMAFIHKNRDTIVSRFMDMCSPQEENLSDVGSGESEAMALDEKMDLLE</sequence>
<dbReference type="EMBL" id="ML735787">
    <property type="protein sequence ID" value="KAE8414363.1"/>
    <property type="molecule type" value="Genomic_DNA"/>
</dbReference>
<evidence type="ECO:0000313" key="2">
    <source>
        <dbReference type="EMBL" id="KAE8414363.1"/>
    </source>
</evidence>
<proteinExistence type="predicted"/>
<protein>
    <submittedName>
        <fullName evidence="2">Uncharacterized protein</fullName>
    </submittedName>
</protein>
<name>A0ABQ6WCP9_9EURO</name>
<keyword evidence="3" id="KW-1185">Reference proteome</keyword>